<comment type="caution">
    <text evidence="2">The sequence shown here is derived from an EMBL/GenBank/DDBJ whole genome shotgun (WGS) entry which is preliminary data.</text>
</comment>
<gene>
    <name evidence="2" type="ORF">GCM10007935_25160</name>
</gene>
<dbReference type="Proteomes" id="UP001156903">
    <property type="component" value="Unassembled WGS sequence"/>
</dbReference>
<name>A0ABQ6C644_9BURK</name>
<proteinExistence type="predicted"/>
<sequence>MKSRLSALQGQPHAGFVPNPTKPAPCVANGTGPAPFVSGLQPLRAQRAGGTFIADRRFQDTGHPAALNPAQEPP</sequence>
<evidence type="ECO:0000313" key="3">
    <source>
        <dbReference type="Proteomes" id="UP001156903"/>
    </source>
</evidence>
<organism evidence="2 3">
    <name type="scientific">Hydrogenophaga electricum</name>
    <dbReference type="NCBI Taxonomy" id="1230953"/>
    <lineage>
        <taxon>Bacteria</taxon>
        <taxon>Pseudomonadati</taxon>
        <taxon>Pseudomonadota</taxon>
        <taxon>Betaproteobacteria</taxon>
        <taxon>Burkholderiales</taxon>
        <taxon>Comamonadaceae</taxon>
        <taxon>Hydrogenophaga</taxon>
    </lineage>
</organism>
<dbReference type="EMBL" id="BSPB01000020">
    <property type="protein sequence ID" value="GLS15083.1"/>
    <property type="molecule type" value="Genomic_DNA"/>
</dbReference>
<keyword evidence="3" id="KW-1185">Reference proteome</keyword>
<dbReference type="InterPro" id="IPR039261">
    <property type="entry name" value="FNR_nucleotide-bd"/>
</dbReference>
<feature type="region of interest" description="Disordered" evidence="1">
    <location>
        <begin position="1"/>
        <end position="30"/>
    </location>
</feature>
<protein>
    <submittedName>
        <fullName evidence="2">Uncharacterized protein</fullName>
    </submittedName>
</protein>
<accession>A0ABQ6C644</accession>
<reference evidence="3" key="1">
    <citation type="journal article" date="2019" name="Int. J. Syst. Evol. Microbiol.">
        <title>The Global Catalogue of Microorganisms (GCM) 10K type strain sequencing project: providing services to taxonomists for standard genome sequencing and annotation.</title>
        <authorList>
            <consortium name="The Broad Institute Genomics Platform"/>
            <consortium name="The Broad Institute Genome Sequencing Center for Infectious Disease"/>
            <person name="Wu L."/>
            <person name="Ma J."/>
        </authorList>
    </citation>
    <scope>NUCLEOTIDE SEQUENCE [LARGE SCALE GENOMIC DNA]</scope>
    <source>
        <strain evidence="3">NBRC 109341</strain>
    </source>
</reference>
<evidence type="ECO:0000256" key="1">
    <source>
        <dbReference type="SAM" id="MobiDB-lite"/>
    </source>
</evidence>
<dbReference type="SUPFAM" id="SSF52343">
    <property type="entry name" value="Ferredoxin reductase-like, C-terminal NADP-linked domain"/>
    <property type="match status" value="1"/>
</dbReference>
<evidence type="ECO:0000313" key="2">
    <source>
        <dbReference type="EMBL" id="GLS15083.1"/>
    </source>
</evidence>